<protein>
    <submittedName>
        <fullName evidence="1">Uncharacterized protein</fullName>
    </submittedName>
</protein>
<organism evidence="1 2">
    <name type="scientific">Intoshia linei</name>
    <dbReference type="NCBI Taxonomy" id="1819745"/>
    <lineage>
        <taxon>Eukaryota</taxon>
        <taxon>Metazoa</taxon>
        <taxon>Spiralia</taxon>
        <taxon>Lophotrochozoa</taxon>
        <taxon>Mesozoa</taxon>
        <taxon>Orthonectida</taxon>
        <taxon>Rhopaluridae</taxon>
        <taxon>Intoshia</taxon>
    </lineage>
</organism>
<dbReference type="Proteomes" id="UP000078046">
    <property type="component" value="Unassembled WGS sequence"/>
</dbReference>
<comment type="caution">
    <text evidence="1">The sequence shown here is derived from an EMBL/GenBank/DDBJ whole genome shotgun (WGS) entry which is preliminary data.</text>
</comment>
<evidence type="ECO:0000313" key="2">
    <source>
        <dbReference type="Proteomes" id="UP000078046"/>
    </source>
</evidence>
<name>A0A177BEL4_9BILA</name>
<dbReference type="AlphaFoldDB" id="A0A177BEL4"/>
<gene>
    <name evidence="1" type="ORF">A3Q56_00074</name>
</gene>
<keyword evidence="2" id="KW-1185">Reference proteome</keyword>
<accession>A0A177BEL4</accession>
<sequence length="149" mass="17762">MKKDVIFTKLNELKSGINNFCTDDALKMFYDLEDLISRELMNHEKKTYRLLFKNLIIVNKNLNVKFQAHIRFKARIFQKAVERENKLENWSDKIQIKLVFRCASKQDRELLDSWLDAGEVKLEEKFQVFKKLVTLKLTNEDLVNSYIGQ</sequence>
<evidence type="ECO:0000313" key="1">
    <source>
        <dbReference type="EMBL" id="OAF72133.1"/>
    </source>
</evidence>
<dbReference type="EMBL" id="LWCA01000003">
    <property type="protein sequence ID" value="OAF72133.1"/>
    <property type="molecule type" value="Genomic_DNA"/>
</dbReference>
<reference evidence="1 2" key="1">
    <citation type="submission" date="2016-04" db="EMBL/GenBank/DDBJ databases">
        <title>The genome of Intoshia linei affirms orthonectids as highly simplified spiralians.</title>
        <authorList>
            <person name="Mikhailov K.V."/>
            <person name="Slusarev G.S."/>
            <person name="Nikitin M.A."/>
            <person name="Logacheva M.D."/>
            <person name="Penin A."/>
            <person name="Aleoshin V."/>
            <person name="Panchin Y.V."/>
        </authorList>
    </citation>
    <scope>NUCLEOTIDE SEQUENCE [LARGE SCALE GENOMIC DNA]</scope>
    <source>
        <strain evidence="1">Intl2013</strain>
        <tissue evidence="1">Whole animal</tissue>
    </source>
</reference>
<proteinExistence type="predicted"/>